<dbReference type="EMBL" id="CP023737">
    <property type="protein sequence ID" value="ATQ66689.1"/>
    <property type="molecule type" value="Genomic_DNA"/>
</dbReference>
<keyword evidence="3" id="KW-1185">Reference proteome</keyword>
<dbReference type="KEGG" id="mtw:CQW49_01345"/>
<sequence length="308" mass="31704">MKLNSLTTAALLSGLCASAIGYGSALAAPVGVEAGSAFTLSPSASRFDIGANARVETNGPYQRHVGDKGVFMVDTVTGATLAVPTSPTIPKPPVGQRSEALSQLPALPEPLSTDPVKHNAVASQYLTKAGVPAKEIGGTHVTTTMAGGGPIASGVQPGKSKLLFYTTHLERKLNGIPVENSYAFVAFDKNGNVITQGSYWPAIPAEVVKQAVALKAKLASPSQRSGFLAAAQGASFGGEVKDAGEVRIVHTGFDHHGKFEAKAVVTTTAKSAFGGKAQVIRLDESQAKVKLADETTTEAEAVDSPKIK</sequence>
<feature type="signal peptide" evidence="1">
    <location>
        <begin position="1"/>
        <end position="27"/>
    </location>
</feature>
<gene>
    <name evidence="2" type="ORF">CQW49_01345</name>
</gene>
<reference evidence="3" key="1">
    <citation type="submission" date="2017-10" db="EMBL/GenBank/DDBJ databases">
        <title>Completed PacBio SMRT sequence of Methylosinus trichosporium OB3b reveals presence of a third large plasmid.</title>
        <authorList>
            <person name="Charles T.C."/>
            <person name="Lynch M.D.J."/>
            <person name="Heil J.R."/>
            <person name="Cheng J."/>
        </authorList>
    </citation>
    <scope>NUCLEOTIDE SEQUENCE [LARGE SCALE GENOMIC DNA]</scope>
    <source>
        <strain evidence="3">OB3b</strain>
    </source>
</reference>
<feature type="chain" id="PRO_5013695966" evidence="1">
    <location>
        <begin position="28"/>
        <end position="308"/>
    </location>
</feature>
<dbReference type="Proteomes" id="UP000230709">
    <property type="component" value="Chromosome"/>
</dbReference>
<evidence type="ECO:0000256" key="1">
    <source>
        <dbReference type="SAM" id="SignalP"/>
    </source>
</evidence>
<proteinExistence type="predicted"/>
<name>A0A2D2CVM1_METT3</name>
<dbReference type="RefSeq" id="WP_003610816.1">
    <property type="nucleotide sequence ID" value="NZ_ADVE02000001.1"/>
</dbReference>
<dbReference type="AlphaFoldDB" id="A0A2D2CVM1"/>
<evidence type="ECO:0000313" key="2">
    <source>
        <dbReference type="EMBL" id="ATQ66689.1"/>
    </source>
</evidence>
<accession>A0A2D2CVM1</accession>
<organism evidence="2 3">
    <name type="scientific">Methylosinus trichosporium (strain ATCC 35070 / NCIMB 11131 / UNIQEM 75 / OB3b)</name>
    <dbReference type="NCBI Taxonomy" id="595536"/>
    <lineage>
        <taxon>Bacteria</taxon>
        <taxon>Pseudomonadati</taxon>
        <taxon>Pseudomonadota</taxon>
        <taxon>Alphaproteobacteria</taxon>
        <taxon>Hyphomicrobiales</taxon>
        <taxon>Methylocystaceae</taxon>
        <taxon>Methylosinus</taxon>
    </lineage>
</organism>
<keyword evidence="1" id="KW-0732">Signal</keyword>
<protein>
    <submittedName>
        <fullName evidence="2">Uncharacterized protein</fullName>
    </submittedName>
</protein>
<evidence type="ECO:0000313" key="3">
    <source>
        <dbReference type="Proteomes" id="UP000230709"/>
    </source>
</evidence>